<reference evidence="2" key="3">
    <citation type="submission" date="2015-04" db="UniProtKB">
        <authorList>
            <consortium name="EnsemblPlants"/>
        </authorList>
    </citation>
    <scope>IDENTIFICATION</scope>
    <source>
        <strain evidence="2">cv. Jemalong A17</strain>
    </source>
</reference>
<name>G7IWS1_MEDTR</name>
<protein>
    <submittedName>
        <fullName evidence="1 2">Uncharacterized protein</fullName>
    </submittedName>
</protein>
<proteinExistence type="predicted"/>
<dbReference type="PaxDb" id="3880-AES69484"/>
<organism evidence="1 3">
    <name type="scientific">Medicago truncatula</name>
    <name type="common">Barrel medic</name>
    <name type="synonym">Medicago tribuloides</name>
    <dbReference type="NCBI Taxonomy" id="3880"/>
    <lineage>
        <taxon>Eukaryota</taxon>
        <taxon>Viridiplantae</taxon>
        <taxon>Streptophyta</taxon>
        <taxon>Embryophyta</taxon>
        <taxon>Tracheophyta</taxon>
        <taxon>Spermatophyta</taxon>
        <taxon>Magnoliopsida</taxon>
        <taxon>eudicotyledons</taxon>
        <taxon>Gunneridae</taxon>
        <taxon>Pentapetalae</taxon>
        <taxon>rosids</taxon>
        <taxon>fabids</taxon>
        <taxon>Fabales</taxon>
        <taxon>Fabaceae</taxon>
        <taxon>Papilionoideae</taxon>
        <taxon>50 kb inversion clade</taxon>
        <taxon>NPAAA clade</taxon>
        <taxon>Hologalegina</taxon>
        <taxon>IRL clade</taxon>
        <taxon>Trifolieae</taxon>
        <taxon>Medicago</taxon>
    </lineage>
</organism>
<dbReference type="EMBL" id="CM001219">
    <property type="protein sequence ID" value="AES69484.1"/>
    <property type="molecule type" value="Genomic_DNA"/>
</dbReference>
<gene>
    <name evidence="1" type="ordered locus">MTR_3g030530</name>
</gene>
<reference evidence="1 3" key="2">
    <citation type="journal article" date="2014" name="BMC Genomics">
        <title>An improved genome release (version Mt4.0) for the model legume Medicago truncatula.</title>
        <authorList>
            <person name="Tang H."/>
            <person name="Krishnakumar V."/>
            <person name="Bidwell S."/>
            <person name="Rosen B."/>
            <person name="Chan A."/>
            <person name="Zhou S."/>
            <person name="Gentzbittel L."/>
            <person name="Childs K.L."/>
            <person name="Yandell M."/>
            <person name="Gundlach H."/>
            <person name="Mayer K.F."/>
            <person name="Schwartz D.C."/>
            <person name="Town C.D."/>
        </authorList>
    </citation>
    <scope>GENOME REANNOTATION</scope>
    <source>
        <strain evidence="2 3">cv. Jemalong A17</strain>
    </source>
</reference>
<evidence type="ECO:0000313" key="3">
    <source>
        <dbReference type="Proteomes" id="UP000002051"/>
    </source>
</evidence>
<evidence type="ECO:0000313" key="2">
    <source>
        <dbReference type="EnsemblPlants" id="AES69484"/>
    </source>
</evidence>
<evidence type="ECO:0000313" key="1">
    <source>
        <dbReference type="EMBL" id="AES69484.1"/>
    </source>
</evidence>
<keyword evidence="3" id="KW-1185">Reference proteome</keyword>
<dbReference type="EnsemblPlants" id="AES69484">
    <property type="protein sequence ID" value="AES69484"/>
    <property type="gene ID" value="MTR_3g030530"/>
</dbReference>
<reference evidence="1 3" key="1">
    <citation type="journal article" date="2011" name="Nature">
        <title>The Medicago genome provides insight into the evolution of rhizobial symbioses.</title>
        <authorList>
            <person name="Young N.D."/>
            <person name="Debelle F."/>
            <person name="Oldroyd G.E."/>
            <person name="Geurts R."/>
            <person name="Cannon S.B."/>
            <person name="Udvardi M.K."/>
            <person name="Benedito V.A."/>
            <person name="Mayer K.F."/>
            <person name="Gouzy J."/>
            <person name="Schoof H."/>
            <person name="Van de Peer Y."/>
            <person name="Proost S."/>
            <person name="Cook D.R."/>
            <person name="Meyers B.C."/>
            <person name="Spannagl M."/>
            <person name="Cheung F."/>
            <person name="De Mita S."/>
            <person name="Krishnakumar V."/>
            <person name="Gundlach H."/>
            <person name="Zhou S."/>
            <person name="Mudge J."/>
            <person name="Bharti A.K."/>
            <person name="Murray J.D."/>
            <person name="Naoumkina M.A."/>
            <person name="Rosen B."/>
            <person name="Silverstein K.A."/>
            <person name="Tang H."/>
            <person name="Rombauts S."/>
            <person name="Zhao P.X."/>
            <person name="Zhou P."/>
            <person name="Barbe V."/>
            <person name="Bardou P."/>
            <person name="Bechner M."/>
            <person name="Bellec A."/>
            <person name="Berger A."/>
            <person name="Berges H."/>
            <person name="Bidwell S."/>
            <person name="Bisseling T."/>
            <person name="Choisne N."/>
            <person name="Couloux A."/>
            <person name="Denny R."/>
            <person name="Deshpande S."/>
            <person name="Dai X."/>
            <person name="Doyle J.J."/>
            <person name="Dudez A.M."/>
            <person name="Farmer A.D."/>
            <person name="Fouteau S."/>
            <person name="Franken C."/>
            <person name="Gibelin C."/>
            <person name="Gish J."/>
            <person name="Goldstein S."/>
            <person name="Gonzalez A.J."/>
            <person name="Green P.J."/>
            <person name="Hallab A."/>
            <person name="Hartog M."/>
            <person name="Hua A."/>
            <person name="Humphray S.J."/>
            <person name="Jeong D.H."/>
            <person name="Jing Y."/>
            <person name="Jocker A."/>
            <person name="Kenton S.M."/>
            <person name="Kim D.J."/>
            <person name="Klee K."/>
            <person name="Lai H."/>
            <person name="Lang C."/>
            <person name="Lin S."/>
            <person name="Macmil S.L."/>
            <person name="Magdelenat G."/>
            <person name="Matthews L."/>
            <person name="McCorrison J."/>
            <person name="Monaghan E.L."/>
            <person name="Mun J.H."/>
            <person name="Najar F.Z."/>
            <person name="Nicholson C."/>
            <person name="Noirot C."/>
            <person name="O'Bleness M."/>
            <person name="Paule C.R."/>
            <person name="Poulain J."/>
            <person name="Prion F."/>
            <person name="Qin B."/>
            <person name="Qu C."/>
            <person name="Retzel E.F."/>
            <person name="Riddle C."/>
            <person name="Sallet E."/>
            <person name="Samain S."/>
            <person name="Samson N."/>
            <person name="Sanders I."/>
            <person name="Saurat O."/>
            <person name="Scarpelli C."/>
            <person name="Schiex T."/>
            <person name="Segurens B."/>
            <person name="Severin A.J."/>
            <person name="Sherrier D.J."/>
            <person name="Shi R."/>
            <person name="Sims S."/>
            <person name="Singer S.R."/>
            <person name="Sinharoy S."/>
            <person name="Sterck L."/>
            <person name="Viollet A."/>
            <person name="Wang B.B."/>
            <person name="Wang K."/>
            <person name="Wang M."/>
            <person name="Wang X."/>
            <person name="Warfsmann J."/>
            <person name="Weissenbach J."/>
            <person name="White D.D."/>
            <person name="White J.D."/>
            <person name="Wiley G.B."/>
            <person name="Wincker P."/>
            <person name="Xing Y."/>
            <person name="Yang L."/>
            <person name="Yao Z."/>
            <person name="Ying F."/>
            <person name="Zhai J."/>
            <person name="Zhou L."/>
            <person name="Zuber A."/>
            <person name="Denarie J."/>
            <person name="Dixon R.A."/>
            <person name="May G.D."/>
            <person name="Schwartz D.C."/>
            <person name="Rogers J."/>
            <person name="Quetier F."/>
            <person name="Town C.D."/>
            <person name="Roe B.A."/>
        </authorList>
    </citation>
    <scope>NUCLEOTIDE SEQUENCE [LARGE SCALE GENOMIC DNA]</scope>
    <source>
        <strain evidence="1">A17</strain>
        <strain evidence="2 3">cv. Jemalong A17</strain>
    </source>
</reference>
<dbReference type="HOGENOM" id="CLU_2761577_0_0_1"/>
<accession>G7IWS1</accession>
<sequence length="70" mass="8287">MGATLKERKHTSLSPLDKSEISFSRNVFEEKKILFQGFIQVKKVECRSKYLDRRHLYGSRNNRFPILLNS</sequence>
<dbReference type="AlphaFoldDB" id="G7IWS1"/>
<dbReference type="Proteomes" id="UP000002051">
    <property type="component" value="Chromosome 3"/>
</dbReference>